<dbReference type="SUPFAM" id="SSF53300">
    <property type="entry name" value="vWA-like"/>
    <property type="match status" value="1"/>
</dbReference>
<evidence type="ECO:0000313" key="4">
    <source>
        <dbReference type="Proteomes" id="UP000324758"/>
    </source>
</evidence>
<organism evidence="3 4">
    <name type="scientific">Bradyrhizobium rifense</name>
    <dbReference type="NCBI Taxonomy" id="515499"/>
    <lineage>
        <taxon>Bacteria</taxon>
        <taxon>Pseudomonadati</taxon>
        <taxon>Pseudomonadota</taxon>
        <taxon>Alphaproteobacteria</taxon>
        <taxon>Hyphomicrobiales</taxon>
        <taxon>Nitrobacteraceae</taxon>
        <taxon>Bradyrhizobium</taxon>
    </lineage>
</organism>
<dbReference type="Gene3D" id="3.40.50.410">
    <property type="entry name" value="von Willebrand factor, type A domain"/>
    <property type="match status" value="1"/>
</dbReference>
<sequence length="520" mass="54757">MAIPETIQHVGRLISRLKHDTKANIAVTFAVALVPIVATIGCAIDYSMATRIKAKLQSSADSASVASISVNSAGYNAAMAMTSNGSVGAGVTEANNIFNGNAATFSSSYTNLGVTSTVTKTGNKLVSNVQFSADVPVTFMQILGYRKLTVTGNSSSSTTLPLYLDFYLTLDVSGSMGLPSTTAEAQRMQSISPDNYRQYPTGCTLACHFSPQNSACTDSGTQGYPTNNYCLGYAISRVSQSGYKGLLQTKASNPMGVQLPSSIVSGLPNSLYSNLATVANCPTDGTDSCIQLRLDAVGYAVNQLFVTANSTTKVANQFRIGLYPFIRYLYSYFPLTSSINGSTTNPSTINYAAANLATLLDTNTNTDLGSGGTHIDTALSSVNTLITSVGDGSAWNNTLPYVFLVTDGAQDPQVKGVPNGSWSGSNHATTIDPATSCTPLKNRGVIISVLYIPYQKINPVNTSFAGDEDDYANWNIPNIPASLQNCASPGFFYTANTPADITSALNAMFNHAVAEARITN</sequence>
<evidence type="ECO:0000256" key="1">
    <source>
        <dbReference type="SAM" id="Phobius"/>
    </source>
</evidence>
<keyword evidence="1" id="KW-0472">Membrane</keyword>
<accession>A0A5D3KM24</accession>
<dbReference type="EMBL" id="VSSS01000024">
    <property type="protein sequence ID" value="TYL95485.1"/>
    <property type="molecule type" value="Genomic_DNA"/>
</dbReference>
<dbReference type="OrthoDB" id="7624353at2"/>
<name>A0A5D3KM24_9BRAD</name>
<evidence type="ECO:0000259" key="2">
    <source>
        <dbReference type="Pfam" id="PF13400"/>
    </source>
</evidence>
<feature type="transmembrane region" description="Helical" evidence="1">
    <location>
        <begin position="25"/>
        <end position="46"/>
    </location>
</feature>
<feature type="domain" description="Putative Flp pilus-assembly TadG-like N-terminal" evidence="2">
    <location>
        <begin position="24"/>
        <end position="66"/>
    </location>
</feature>
<dbReference type="InterPro" id="IPR036465">
    <property type="entry name" value="vWFA_dom_sf"/>
</dbReference>
<proteinExistence type="predicted"/>
<keyword evidence="1" id="KW-0812">Transmembrane</keyword>
<comment type="caution">
    <text evidence="3">The sequence shown here is derived from an EMBL/GenBank/DDBJ whole genome shotgun (WGS) entry which is preliminary data.</text>
</comment>
<dbReference type="RefSeq" id="WP_148772775.1">
    <property type="nucleotide sequence ID" value="NZ_VSSS01000024.1"/>
</dbReference>
<keyword evidence="4" id="KW-1185">Reference proteome</keyword>
<evidence type="ECO:0000313" key="3">
    <source>
        <dbReference type="EMBL" id="TYL95485.1"/>
    </source>
</evidence>
<gene>
    <name evidence="3" type="ORF">FXB40_14005</name>
</gene>
<protein>
    <submittedName>
        <fullName evidence="3">VWA domain-containing protein</fullName>
    </submittedName>
</protein>
<dbReference type="AlphaFoldDB" id="A0A5D3KM24"/>
<reference evidence="3 4" key="1">
    <citation type="submission" date="2019-08" db="EMBL/GenBank/DDBJ databases">
        <title>Bradyrhizobium hipponensis sp. nov., a rhizobium isolated from a Lupinus angustifolius root nodule in Tunisia.</title>
        <authorList>
            <person name="Off K."/>
            <person name="Rejili M."/>
            <person name="Mars M."/>
            <person name="Brachmann A."/>
            <person name="Marin M."/>
        </authorList>
    </citation>
    <scope>NUCLEOTIDE SEQUENCE [LARGE SCALE GENOMIC DNA]</scope>
    <source>
        <strain evidence="3 4">CTAW71</strain>
    </source>
</reference>
<dbReference type="InterPro" id="IPR028087">
    <property type="entry name" value="Tad_N"/>
</dbReference>
<dbReference type="Proteomes" id="UP000324758">
    <property type="component" value="Unassembled WGS sequence"/>
</dbReference>
<keyword evidence="1" id="KW-1133">Transmembrane helix</keyword>
<dbReference type="Pfam" id="PF13400">
    <property type="entry name" value="Tad"/>
    <property type="match status" value="1"/>
</dbReference>